<organism evidence="1 2">
    <name type="scientific">Streptacidiphilus fuscans</name>
    <dbReference type="NCBI Taxonomy" id="2789292"/>
    <lineage>
        <taxon>Bacteria</taxon>
        <taxon>Bacillati</taxon>
        <taxon>Actinomycetota</taxon>
        <taxon>Actinomycetes</taxon>
        <taxon>Kitasatosporales</taxon>
        <taxon>Streptomycetaceae</taxon>
        <taxon>Streptacidiphilus</taxon>
    </lineage>
</organism>
<dbReference type="EMBL" id="JADPRT010000001">
    <property type="protein sequence ID" value="MBF9066572.1"/>
    <property type="molecule type" value="Genomic_DNA"/>
</dbReference>
<evidence type="ECO:0000313" key="2">
    <source>
        <dbReference type="Proteomes" id="UP000657385"/>
    </source>
</evidence>
<keyword evidence="2" id="KW-1185">Reference proteome</keyword>
<sequence length="67" mass="7591">MSGSIEFDPYWDVYRIRTEAGVLLGSEYGGNPCAFEDRGQALQTVQSRAQLAELCRLARRRRQVAAR</sequence>
<accession>A0A931F9F9</accession>
<comment type="caution">
    <text evidence="1">The sequence shown here is derived from an EMBL/GenBank/DDBJ whole genome shotgun (WGS) entry which is preliminary data.</text>
</comment>
<proteinExistence type="predicted"/>
<dbReference type="AlphaFoldDB" id="A0A931F9F9"/>
<evidence type="ECO:0000313" key="1">
    <source>
        <dbReference type="EMBL" id="MBF9066572.1"/>
    </source>
</evidence>
<reference evidence="1" key="1">
    <citation type="submission" date="2020-11" db="EMBL/GenBank/DDBJ databases">
        <title>Isolation and identification of active actinomycetes.</title>
        <authorList>
            <person name="Yu B."/>
        </authorList>
    </citation>
    <scope>NUCLEOTIDE SEQUENCE</scope>
    <source>
        <strain evidence="1">NEAU-YB345</strain>
    </source>
</reference>
<name>A0A931F9F9_9ACTN</name>
<protein>
    <submittedName>
        <fullName evidence="1">Uncharacterized protein</fullName>
    </submittedName>
</protein>
<dbReference type="RefSeq" id="WP_196191770.1">
    <property type="nucleotide sequence ID" value="NZ_JADPRT010000001.1"/>
</dbReference>
<gene>
    <name evidence="1" type="ORF">I2501_00800</name>
</gene>
<dbReference type="Proteomes" id="UP000657385">
    <property type="component" value="Unassembled WGS sequence"/>
</dbReference>